<evidence type="ECO:0000313" key="1">
    <source>
        <dbReference type="EMBL" id="OAM78687.1"/>
    </source>
</evidence>
<name>A0A178I1D1_9HYPH</name>
<dbReference type="EMBL" id="LVVY01000067">
    <property type="protein sequence ID" value="OAM78687.1"/>
    <property type="molecule type" value="Genomic_DNA"/>
</dbReference>
<dbReference type="Proteomes" id="UP000078389">
    <property type="component" value="Unassembled WGS sequence"/>
</dbReference>
<dbReference type="AlphaFoldDB" id="A0A178I1D1"/>
<evidence type="ECO:0000313" key="2">
    <source>
        <dbReference type="Proteomes" id="UP000078389"/>
    </source>
</evidence>
<reference evidence="1 2" key="1">
    <citation type="submission" date="2016-03" db="EMBL/GenBank/DDBJ databases">
        <title>Genome sequencing of Devosia sp. S37.</title>
        <authorList>
            <person name="Mohd Nor M."/>
        </authorList>
    </citation>
    <scope>NUCLEOTIDE SEQUENCE [LARGE SCALE GENOMIC DNA]</scope>
    <source>
        <strain evidence="1 2">S37</strain>
    </source>
</reference>
<organism evidence="1 2">
    <name type="scientific">Devosia elaeis</name>
    <dbReference type="NCBI Taxonomy" id="1770058"/>
    <lineage>
        <taxon>Bacteria</taxon>
        <taxon>Pseudomonadati</taxon>
        <taxon>Pseudomonadota</taxon>
        <taxon>Alphaproteobacteria</taxon>
        <taxon>Hyphomicrobiales</taxon>
        <taxon>Devosiaceae</taxon>
        <taxon>Devosia</taxon>
    </lineage>
</organism>
<proteinExistence type="predicted"/>
<gene>
    <name evidence="1" type="ORF">A3840_04960</name>
</gene>
<comment type="caution">
    <text evidence="1">The sequence shown here is derived from an EMBL/GenBank/DDBJ whole genome shotgun (WGS) entry which is preliminary data.</text>
</comment>
<protein>
    <submittedName>
        <fullName evidence="1">Uncharacterized protein</fullName>
    </submittedName>
</protein>
<keyword evidence="2" id="KW-1185">Reference proteome</keyword>
<accession>A0A178I1D1</accession>
<sequence>MSFAVPAQAEAIVWMMFRDANGAYKPVEARLQRQAMSMFDCREALDAGAAQVLARQLSDPQKHPDLVGWRFTYAECREPRM</sequence>